<dbReference type="RefSeq" id="WP_130829482.1">
    <property type="nucleotide sequence ID" value="NZ_SDIK01000016.1"/>
</dbReference>
<keyword evidence="4" id="KW-1185">Reference proteome</keyword>
<evidence type="ECO:0000313" key="3">
    <source>
        <dbReference type="EMBL" id="TXJ62927.1"/>
    </source>
</evidence>
<organism evidence="3 4">
    <name type="scientific">Prevotella brunnea</name>
    <dbReference type="NCBI Taxonomy" id="2508867"/>
    <lineage>
        <taxon>Bacteria</taxon>
        <taxon>Pseudomonadati</taxon>
        <taxon>Bacteroidota</taxon>
        <taxon>Bacteroidia</taxon>
        <taxon>Bacteroidales</taxon>
        <taxon>Prevotellaceae</taxon>
        <taxon>Prevotella</taxon>
    </lineage>
</organism>
<evidence type="ECO:0000313" key="4">
    <source>
        <dbReference type="Proteomes" id="UP000321612"/>
    </source>
</evidence>
<name>A0A5C8GPE9_9BACT</name>
<accession>A0A5C8GPE9</accession>
<dbReference type="Gene3D" id="3.40.50.300">
    <property type="entry name" value="P-loop containing nucleotide triphosphate hydrolases"/>
    <property type="match status" value="1"/>
</dbReference>
<gene>
    <name evidence="3" type="ORF">ETF27_02400</name>
</gene>
<dbReference type="EMBL" id="SDIK01000016">
    <property type="protein sequence ID" value="TXJ62927.1"/>
    <property type="molecule type" value="Genomic_DNA"/>
</dbReference>
<proteinExistence type="predicted"/>
<dbReference type="InterPro" id="IPR051396">
    <property type="entry name" value="Bact_Antivir_Def_Nuclease"/>
</dbReference>
<dbReference type="AlphaFoldDB" id="A0A5C8GPE9"/>
<feature type="domain" description="Endonuclease GajA/Old nuclease/RecF-like AAA" evidence="1">
    <location>
        <begin position="202"/>
        <end position="317"/>
    </location>
</feature>
<dbReference type="GO" id="GO:0005524">
    <property type="term" value="F:ATP binding"/>
    <property type="evidence" value="ECO:0007669"/>
    <property type="project" value="UniProtKB-KW"/>
</dbReference>
<evidence type="ECO:0000259" key="2">
    <source>
        <dbReference type="Pfam" id="PF13476"/>
    </source>
</evidence>
<dbReference type="Pfam" id="PF13175">
    <property type="entry name" value="AAA_15"/>
    <property type="match status" value="1"/>
</dbReference>
<dbReference type="GO" id="GO:0016887">
    <property type="term" value="F:ATP hydrolysis activity"/>
    <property type="evidence" value="ECO:0007669"/>
    <property type="project" value="InterPro"/>
</dbReference>
<comment type="caution">
    <text evidence="3">The sequence shown here is derived from an EMBL/GenBank/DDBJ whole genome shotgun (WGS) entry which is preliminary data.</text>
</comment>
<dbReference type="GO" id="GO:0006302">
    <property type="term" value="P:double-strand break repair"/>
    <property type="evidence" value="ECO:0007669"/>
    <property type="project" value="InterPro"/>
</dbReference>
<keyword evidence="3" id="KW-0067">ATP-binding</keyword>
<dbReference type="PANTHER" id="PTHR43581:SF4">
    <property type="entry name" value="ATP_GTP PHOSPHATASE"/>
    <property type="match status" value="1"/>
</dbReference>
<dbReference type="InterPro" id="IPR041685">
    <property type="entry name" value="AAA_GajA/Old/RecF-like"/>
</dbReference>
<dbReference type="InterPro" id="IPR038729">
    <property type="entry name" value="Rad50/SbcC_AAA"/>
</dbReference>
<dbReference type="OrthoDB" id="1098190at2"/>
<protein>
    <submittedName>
        <fullName evidence="3">ATP-binding protein</fullName>
    </submittedName>
</protein>
<dbReference type="SUPFAM" id="SSF52540">
    <property type="entry name" value="P-loop containing nucleoside triphosphate hydrolases"/>
    <property type="match status" value="1"/>
</dbReference>
<feature type="domain" description="Rad50/SbcC-type AAA" evidence="2">
    <location>
        <begin position="5"/>
        <end position="151"/>
    </location>
</feature>
<dbReference type="PANTHER" id="PTHR43581">
    <property type="entry name" value="ATP/GTP PHOSPHATASE"/>
    <property type="match status" value="1"/>
</dbReference>
<dbReference type="Proteomes" id="UP000321612">
    <property type="component" value="Unassembled WGS sequence"/>
</dbReference>
<keyword evidence="3" id="KW-0547">Nucleotide-binding</keyword>
<reference evidence="4" key="1">
    <citation type="submission" date="2019-05" db="EMBL/GenBank/DDBJ databases">
        <title>Prevotella brunnea sp. nov., isolated from a wound of a patient.</title>
        <authorList>
            <person name="Buhl M."/>
        </authorList>
    </citation>
    <scope>NUCLEOTIDE SEQUENCE [LARGE SCALE GENOMIC DNA]</scope>
    <source>
        <strain evidence="4">A2672</strain>
    </source>
</reference>
<sequence>MNEYIRIQHFGPIVDVELDHIAQLTLLVGESGSGKSTVMKLLSMFRWIYKRVVLRSYVKQADINDNGIRFDFQALLRTSGLEEYRDKKNTKTKTKIIYRRGKYEIAYRNGKLDATITISPKDLSLEKICFLSDKRVILPDLVDNKFNRKNANYYLEDTMENFLLAQGVIEEFPVDYLGVKFKVEKSGSAAKYKVMGENQDNQPYNVSLKNASSGMQNVIPMSLIVEYYSRYFDPKKSMDTSLFQYLQAGDRLKYFNTAQNIGEIEQKNVHILIEEPELSLYPDNQASLMDFLVERCFRTDHPYNMTLMMATHSPYLVNYLNLLMKRLVKGEQTKACMDPDKVDVYAIMDGTAVSLKMKTAQGDTIIDARLMSDPIAEMYTEYNN</sequence>
<dbReference type="InterPro" id="IPR027417">
    <property type="entry name" value="P-loop_NTPase"/>
</dbReference>
<evidence type="ECO:0000259" key="1">
    <source>
        <dbReference type="Pfam" id="PF13175"/>
    </source>
</evidence>
<dbReference type="Pfam" id="PF13476">
    <property type="entry name" value="AAA_23"/>
    <property type="match status" value="1"/>
</dbReference>